<dbReference type="SUPFAM" id="SSF51905">
    <property type="entry name" value="FAD/NAD(P)-binding domain"/>
    <property type="match status" value="1"/>
</dbReference>
<dbReference type="PANTHER" id="PTHR11019:SF159">
    <property type="entry name" value="TRANSCRIPTIONAL REGULATOR-RELATED"/>
    <property type="match status" value="1"/>
</dbReference>
<dbReference type="AlphaFoldDB" id="K1JU73"/>
<evidence type="ECO:0000259" key="6">
    <source>
        <dbReference type="PROSITE" id="PS01124"/>
    </source>
</evidence>
<dbReference type="Proteomes" id="UP000005835">
    <property type="component" value="Unassembled WGS sequence"/>
</dbReference>
<dbReference type="GO" id="GO:0043565">
    <property type="term" value="F:sequence-specific DNA binding"/>
    <property type="evidence" value="ECO:0007669"/>
    <property type="project" value="InterPro"/>
</dbReference>
<organism evidence="7 8">
    <name type="scientific">Sutterella wadsworthensis 2_1_59BFAA</name>
    <dbReference type="NCBI Taxonomy" id="742823"/>
    <lineage>
        <taxon>Bacteria</taxon>
        <taxon>Pseudomonadati</taxon>
        <taxon>Pseudomonadota</taxon>
        <taxon>Betaproteobacteria</taxon>
        <taxon>Burkholderiales</taxon>
        <taxon>Sutterellaceae</taxon>
        <taxon>Sutterella</taxon>
    </lineage>
</organism>
<dbReference type="GO" id="GO:0003700">
    <property type="term" value="F:DNA-binding transcription factor activity"/>
    <property type="evidence" value="ECO:0007669"/>
    <property type="project" value="InterPro"/>
</dbReference>
<dbReference type="InterPro" id="IPR003953">
    <property type="entry name" value="FAD-dep_OxRdtase_2_FAD-bd"/>
</dbReference>
<evidence type="ECO:0000256" key="1">
    <source>
        <dbReference type="ARBA" id="ARBA00022630"/>
    </source>
</evidence>
<comment type="caution">
    <text evidence="7">The sequence shown here is derived from an EMBL/GenBank/DDBJ whole genome shotgun (WGS) entry which is preliminary data.</text>
</comment>
<feature type="chain" id="PRO_5003846551" description="HTH araC/xylS-type domain-containing protein" evidence="5">
    <location>
        <begin position="31"/>
        <end position="319"/>
    </location>
</feature>
<dbReference type="Pfam" id="PF12833">
    <property type="entry name" value="HTH_18"/>
    <property type="match status" value="1"/>
</dbReference>
<dbReference type="InterPro" id="IPR006311">
    <property type="entry name" value="TAT_signal"/>
</dbReference>
<keyword evidence="8" id="KW-1185">Reference proteome</keyword>
<feature type="domain" description="HTH araC/xylS-type" evidence="6">
    <location>
        <begin position="217"/>
        <end position="315"/>
    </location>
</feature>
<gene>
    <name evidence="7" type="ORF">HMPREF9465_01317</name>
</gene>
<dbReference type="STRING" id="742823.HMPREF9465_01317"/>
<evidence type="ECO:0000313" key="8">
    <source>
        <dbReference type="Proteomes" id="UP000005835"/>
    </source>
</evidence>
<name>K1JU73_9BURK</name>
<dbReference type="PRINTS" id="PR00411">
    <property type="entry name" value="PNDRDTASEI"/>
</dbReference>
<keyword evidence="2" id="KW-0560">Oxidoreductase</keyword>
<dbReference type="InterPro" id="IPR036188">
    <property type="entry name" value="FAD/NAD-bd_sf"/>
</dbReference>
<keyword evidence="1" id="KW-0285">Flavoprotein</keyword>
<evidence type="ECO:0000313" key="7">
    <source>
        <dbReference type="EMBL" id="EKB31212.1"/>
    </source>
</evidence>
<keyword evidence="5" id="KW-0732">Signal</keyword>
<dbReference type="InterPro" id="IPR018060">
    <property type="entry name" value="HTH_AraC"/>
</dbReference>
<keyword evidence="4" id="KW-0804">Transcription</keyword>
<reference evidence="7 8" key="1">
    <citation type="submission" date="2012-05" db="EMBL/GenBank/DDBJ databases">
        <title>The Genome Sequence of Sutterella wadsworthensis 2_1_59BFAA.</title>
        <authorList>
            <consortium name="The Broad Institute Genome Sequencing Platform"/>
            <person name="Earl A."/>
            <person name="Ward D."/>
            <person name="Feldgarden M."/>
            <person name="Gevers D."/>
            <person name="Daigneault M."/>
            <person name="Strauss J."/>
            <person name="Allen-Vercoe E."/>
            <person name="Walker B."/>
            <person name="Young S.K."/>
            <person name="Zeng Q."/>
            <person name="Gargeya S."/>
            <person name="Fitzgerald M."/>
            <person name="Haas B."/>
            <person name="Abouelleil A."/>
            <person name="Alvarado L."/>
            <person name="Arachchi H.M."/>
            <person name="Berlin A.M."/>
            <person name="Chapman S.B."/>
            <person name="Goldberg J."/>
            <person name="Griggs A."/>
            <person name="Gujja S."/>
            <person name="Hansen M."/>
            <person name="Howarth C."/>
            <person name="Imamovic A."/>
            <person name="Larimer J."/>
            <person name="McCowen C."/>
            <person name="Montmayeur A."/>
            <person name="Murphy C."/>
            <person name="Neiman D."/>
            <person name="Pearson M."/>
            <person name="Priest M."/>
            <person name="Roberts A."/>
            <person name="Saif S."/>
            <person name="Shea T."/>
            <person name="Sisk P."/>
            <person name="Sykes S."/>
            <person name="Wortman J."/>
            <person name="Nusbaum C."/>
            <person name="Birren B."/>
        </authorList>
    </citation>
    <scope>NUCLEOTIDE SEQUENCE [LARGE SCALE GENOMIC DNA]</scope>
    <source>
        <strain evidence="7 8">2_1_59BFAA</strain>
    </source>
</reference>
<dbReference type="PROSITE" id="PS01124">
    <property type="entry name" value="HTH_ARAC_FAMILY_2"/>
    <property type="match status" value="1"/>
</dbReference>
<dbReference type="GO" id="GO:0016491">
    <property type="term" value="F:oxidoreductase activity"/>
    <property type="evidence" value="ECO:0007669"/>
    <property type="project" value="UniProtKB-KW"/>
</dbReference>
<dbReference type="PATRIC" id="fig|742823.3.peg.1300"/>
<dbReference type="EMBL" id="ADMG01000031">
    <property type="protein sequence ID" value="EKB31212.1"/>
    <property type="molecule type" value="Genomic_DNA"/>
</dbReference>
<protein>
    <recommendedName>
        <fullName evidence="6">HTH araC/xylS-type domain-containing protein</fullName>
    </recommendedName>
</protein>
<evidence type="ECO:0000256" key="3">
    <source>
        <dbReference type="ARBA" id="ARBA00023015"/>
    </source>
</evidence>
<dbReference type="PANTHER" id="PTHR11019">
    <property type="entry name" value="HTH-TYPE TRANSCRIPTIONAL REGULATOR NIMR"/>
    <property type="match status" value="1"/>
</dbReference>
<dbReference type="Gene3D" id="3.50.50.60">
    <property type="entry name" value="FAD/NAD(P)-binding domain"/>
    <property type="match status" value="1"/>
</dbReference>
<dbReference type="OrthoDB" id="9804543at2"/>
<sequence>MQAARRNLLKTGLMCTGAAAAAGVSLPASAAVEPKSKIAREEWDVVVVGAGFAGLCAALEAKEKGAKVLLIEKMGRPDCTSAYSSGWIAATKTRYQDKDDDSKELYFKEMMEVSGGRSDPALIRAYAEIARESVDWLGDRSVYFHVGPSQLEGFPDEVVRMMLNPMAVEMVLFAARGLDRRRPEASRRLLELATIEEVRLARRLPPHFAPLPRSPRLQAIAMEFASFEKAEWMMEDWAAFAGMSVRTLSRQVQAETGLTFRNWRLQHVLLVSLGQLARETSVEEAALTAGYQNTSAFISAFRQVFGMTSGEYRRTLQGA</sequence>
<dbReference type="HOGENOM" id="CLU_871327_0_0_4"/>
<dbReference type="Gene3D" id="1.10.10.60">
    <property type="entry name" value="Homeodomain-like"/>
    <property type="match status" value="1"/>
</dbReference>
<keyword evidence="3" id="KW-0805">Transcription regulation</keyword>
<dbReference type="RefSeq" id="WP_005435314.1">
    <property type="nucleotide sequence ID" value="NZ_JH815516.1"/>
</dbReference>
<dbReference type="eggNOG" id="COG1053">
    <property type="taxonomic scope" value="Bacteria"/>
</dbReference>
<evidence type="ECO:0000256" key="4">
    <source>
        <dbReference type="ARBA" id="ARBA00023163"/>
    </source>
</evidence>
<dbReference type="PROSITE" id="PS51318">
    <property type="entry name" value="TAT"/>
    <property type="match status" value="1"/>
</dbReference>
<feature type="signal peptide" evidence="5">
    <location>
        <begin position="1"/>
        <end position="30"/>
    </location>
</feature>
<proteinExistence type="predicted"/>
<dbReference type="SUPFAM" id="SSF46689">
    <property type="entry name" value="Homeodomain-like"/>
    <property type="match status" value="1"/>
</dbReference>
<dbReference type="Pfam" id="PF00890">
    <property type="entry name" value="FAD_binding_2"/>
    <property type="match status" value="1"/>
</dbReference>
<evidence type="ECO:0000256" key="2">
    <source>
        <dbReference type="ARBA" id="ARBA00023002"/>
    </source>
</evidence>
<evidence type="ECO:0000256" key="5">
    <source>
        <dbReference type="SAM" id="SignalP"/>
    </source>
</evidence>
<dbReference type="SMART" id="SM00342">
    <property type="entry name" value="HTH_ARAC"/>
    <property type="match status" value="1"/>
</dbReference>
<dbReference type="InterPro" id="IPR009057">
    <property type="entry name" value="Homeodomain-like_sf"/>
</dbReference>
<accession>K1JU73</accession>
<dbReference type="eggNOG" id="COG2207">
    <property type="taxonomic scope" value="Bacteria"/>
</dbReference>